<reference evidence="1 2" key="1">
    <citation type="submission" date="2015-07" db="EMBL/GenBank/DDBJ databases">
        <title>The genome of Habropoda laboriosa.</title>
        <authorList>
            <person name="Pan H."/>
            <person name="Kapheim K."/>
        </authorList>
    </citation>
    <scope>NUCLEOTIDE SEQUENCE [LARGE SCALE GENOMIC DNA]</scope>
    <source>
        <strain evidence="1">0110345459</strain>
    </source>
</reference>
<accession>A0A0L7QTD9</accession>
<evidence type="ECO:0008006" key="3">
    <source>
        <dbReference type="Google" id="ProtNLM"/>
    </source>
</evidence>
<name>A0A0L7QTD9_9HYME</name>
<dbReference type="GO" id="GO:0003676">
    <property type="term" value="F:nucleic acid binding"/>
    <property type="evidence" value="ECO:0007669"/>
    <property type="project" value="InterPro"/>
</dbReference>
<organism evidence="1 2">
    <name type="scientific">Habropoda laboriosa</name>
    <dbReference type="NCBI Taxonomy" id="597456"/>
    <lineage>
        <taxon>Eukaryota</taxon>
        <taxon>Metazoa</taxon>
        <taxon>Ecdysozoa</taxon>
        <taxon>Arthropoda</taxon>
        <taxon>Hexapoda</taxon>
        <taxon>Insecta</taxon>
        <taxon>Pterygota</taxon>
        <taxon>Neoptera</taxon>
        <taxon>Endopterygota</taxon>
        <taxon>Hymenoptera</taxon>
        <taxon>Apocrita</taxon>
        <taxon>Aculeata</taxon>
        <taxon>Apoidea</taxon>
        <taxon>Anthophila</taxon>
        <taxon>Apidae</taxon>
        <taxon>Habropoda</taxon>
    </lineage>
</organism>
<dbReference type="AlphaFoldDB" id="A0A0L7QTD9"/>
<evidence type="ECO:0000313" key="2">
    <source>
        <dbReference type="Proteomes" id="UP000053825"/>
    </source>
</evidence>
<gene>
    <name evidence="1" type="ORF">WH47_05343</name>
</gene>
<keyword evidence="2" id="KW-1185">Reference proteome</keyword>
<sequence>MWIHRGANLPYNPNLAPCDFFLFKNLEQFLRGRMRLSDNKLKITLDDHFEKLPK</sequence>
<dbReference type="InterPro" id="IPR036397">
    <property type="entry name" value="RNaseH_sf"/>
</dbReference>
<evidence type="ECO:0000313" key="1">
    <source>
        <dbReference type="EMBL" id="KOC61907.1"/>
    </source>
</evidence>
<dbReference type="EMBL" id="KQ414744">
    <property type="protein sequence ID" value="KOC61907.1"/>
    <property type="molecule type" value="Genomic_DNA"/>
</dbReference>
<dbReference type="Gene3D" id="3.30.420.10">
    <property type="entry name" value="Ribonuclease H-like superfamily/Ribonuclease H"/>
    <property type="match status" value="1"/>
</dbReference>
<proteinExistence type="predicted"/>
<dbReference type="Proteomes" id="UP000053825">
    <property type="component" value="Unassembled WGS sequence"/>
</dbReference>
<protein>
    <recommendedName>
        <fullName evidence="3">Histone-lysine N-methyltransferase SETMAR</fullName>
    </recommendedName>
</protein>